<accession>A0A0H5QRG3</accession>
<evidence type="ECO:0000313" key="2">
    <source>
        <dbReference type="EMBL" id="CRZ04096.1"/>
    </source>
</evidence>
<proteinExistence type="predicted"/>
<evidence type="ECO:0008006" key="3">
    <source>
        <dbReference type="Google" id="ProtNLM"/>
    </source>
</evidence>
<feature type="chain" id="PRO_5005222756" description="Peptidase M14 carboxypeptidase A domain-containing protein" evidence="1">
    <location>
        <begin position="23"/>
        <end position="110"/>
    </location>
</feature>
<dbReference type="SUPFAM" id="SSF53187">
    <property type="entry name" value="Zn-dependent exopeptidases"/>
    <property type="match status" value="1"/>
</dbReference>
<dbReference type="EMBL" id="HACM01003654">
    <property type="protein sequence ID" value="CRZ04096.1"/>
    <property type="molecule type" value="Transcribed_RNA"/>
</dbReference>
<evidence type="ECO:0000256" key="1">
    <source>
        <dbReference type="SAM" id="SignalP"/>
    </source>
</evidence>
<dbReference type="AlphaFoldDB" id="A0A0H5QRG3"/>
<feature type="non-terminal residue" evidence="2">
    <location>
        <position position="110"/>
    </location>
</feature>
<reference evidence="2" key="1">
    <citation type="submission" date="2015-04" db="EMBL/GenBank/DDBJ databases">
        <title>The genome sequence of the plant pathogenic Rhizarian Plasmodiophora brassicae reveals insights in its biotrophic life cycle and the origin of chitin synthesis.</title>
        <authorList>
            <person name="Schwelm A."/>
            <person name="Fogelqvist J."/>
            <person name="Knaust A."/>
            <person name="Julke S."/>
            <person name="Lilja T."/>
            <person name="Dhandapani V."/>
            <person name="Bonilla-Rosso G."/>
            <person name="Karlsson M."/>
            <person name="Shevchenko A."/>
            <person name="Choi S.R."/>
            <person name="Kim H.G."/>
            <person name="Park J.Y."/>
            <person name="Lim Y.P."/>
            <person name="Ludwig-Muller J."/>
            <person name="Dixelius C."/>
        </authorList>
    </citation>
    <scope>NUCLEOTIDE SEQUENCE</scope>
    <source>
        <tissue evidence="2">Potato root galls</tissue>
    </source>
</reference>
<name>A0A0H5QRG3_9EUKA</name>
<sequence>LKTQGKMIIVQLVLMFLHVSTAALPPFYHSTGAIHDALVQMANGSSHARMETHYFAQSNGEIDYVDSFKLSQSATDPVPSSKLRVLLVFGEHGRELITSEIALHLITTLL</sequence>
<feature type="non-terminal residue" evidence="2">
    <location>
        <position position="1"/>
    </location>
</feature>
<keyword evidence="1" id="KW-0732">Signal</keyword>
<protein>
    <recommendedName>
        <fullName evidence="3">Peptidase M14 carboxypeptidase A domain-containing protein</fullName>
    </recommendedName>
</protein>
<organism evidence="2">
    <name type="scientific">Spongospora subterranea</name>
    <dbReference type="NCBI Taxonomy" id="70186"/>
    <lineage>
        <taxon>Eukaryota</taxon>
        <taxon>Sar</taxon>
        <taxon>Rhizaria</taxon>
        <taxon>Endomyxa</taxon>
        <taxon>Phytomyxea</taxon>
        <taxon>Plasmodiophorida</taxon>
        <taxon>Plasmodiophoridae</taxon>
        <taxon>Spongospora</taxon>
    </lineage>
</organism>
<feature type="signal peptide" evidence="1">
    <location>
        <begin position="1"/>
        <end position="22"/>
    </location>
</feature>